<reference evidence="5" key="1">
    <citation type="journal article" date="2019" name="Int. J. Syst. Evol. Microbiol.">
        <title>The Global Catalogue of Microorganisms (GCM) 10K type strain sequencing project: providing services to taxonomists for standard genome sequencing and annotation.</title>
        <authorList>
            <consortium name="The Broad Institute Genomics Platform"/>
            <consortium name="The Broad Institute Genome Sequencing Center for Infectious Disease"/>
            <person name="Wu L."/>
            <person name="Ma J."/>
        </authorList>
    </citation>
    <scope>NUCLEOTIDE SEQUENCE [LARGE SCALE GENOMIC DNA]</scope>
    <source>
        <strain evidence="5">JCM 32206</strain>
    </source>
</reference>
<gene>
    <name evidence="4" type="ORF">GCM10023094_37150</name>
</gene>
<protein>
    <submittedName>
        <fullName evidence="4">Nucleoside deaminase</fullName>
    </submittedName>
</protein>
<name>A0ABP8PCD1_9NOCA</name>
<dbReference type="EMBL" id="BAABFB010000059">
    <property type="protein sequence ID" value="GAA4484273.1"/>
    <property type="molecule type" value="Genomic_DNA"/>
</dbReference>
<feature type="domain" description="CMP/dCMP-type deaminase" evidence="3">
    <location>
        <begin position="3"/>
        <end position="113"/>
    </location>
</feature>
<dbReference type="InterPro" id="IPR002125">
    <property type="entry name" value="CMP_dCMP_dom"/>
</dbReference>
<dbReference type="CDD" id="cd01285">
    <property type="entry name" value="nucleoside_deaminase"/>
    <property type="match status" value="1"/>
</dbReference>
<evidence type="ECO:0000256" key="2">
    <source>
        <dbReference type="ARBA" id="ARBA00022833"/>
    </source>
</evidence>
<dbReference type="PROSITE" id="PS51747">
    <property type="entry name" value="CYT_DCMP_DEAMINASES_2"/>
    <property type="match status" value="1"/>
</dbReference>
<dbReference type="SUPFAM" id="SSF53927">
    <property type="entry name" value="Cytidine deaminase-like"/>
    <property type="match status" value="1"/>
</dbReference>
<evidence type="ECO:0000313" key="4">
    <source>
        <dbReference type="EMBL" id="GAA4484273.1"/>
    </source>
</evidence>
<dbReference type="Proteomes" id="UP001501183">
    <property type="component" value="Unassembled WGS sequence"/>
</dbReference>
<dbReference type="Pfam" id="PF00383">
    <property type="entry name" value="dCMP_cyt_deam_1"/>
    <property type="match status" value="1"/>
</dbReference>
<keyword evidence="5" id="KW-1185">Reference proteome</keyword>
<dbReference type="InterPro" id="IPR016192">
    <property type="entry name" value="APOBEC/CMP_deaminase_Zn-bd"/>
</dbReference>
<dbReference type="Gene3D" id="3.40.140.10">
    <property type="entry name" value="Cytidine Deaminase, domain 2"/>
    <property type="match status" value="1"/>
</dbReference>
<sequence>MVTGDETHLRQAISLAERAGDGGNRPFGAVIVTAEGATIAEGGNEANSTGVVTAHAELVAITAAIEAGHGAELAGATIHASGEPCPMCSAAVVWAGIPRIVFAAAEPEFTAVIGGHPRFTLRCAEVVAAGDAAVTVSGPHLGDEALAPFRRHAAAGR</sequence>
<evidence type="ECO:0000259" key="3">
    <source>
        <dbReference type="PROSITE" id="PS51747"/>
    </source>
</evidence>
<dbReference type="PANTHER" id="PTHR11079">
    <property type="entry name" value="CYTOSINE DEAMINASE FAMILY MEMBER"/>
    <property type="match status" value="1"/>
</dbReference>
<organism evidence="4 5">
    <name type="scientific">Rhodococcus olei</name>
    <dbReference type="NCBI Taxonomy" id="2161675"/>
    <lineage>
        <taxon>Bacteria</taxon>
        <taxon>Bacillati</taxon>
        <taxon>Actinomycetota</taxon>
        <taxon>Actinomycetes</taxon>
        <taxon>Mycobacteriales</taxon>
        <taxon>Nocardiaceae</taxon>
        <taxon>Rhodococcus</taxon>
    </lineage>
</organism>
<evidence type="ECO:0000313" key="5">
    <source>
        <dbReference type="Proteomes" id="UP001501183"/>
    </source>
</evidence>
<comment type="caution">
    <text evidence="4">The sequence shown here is derived from an EMBL/GenBank/DDBJ whole genome shotgun (WGS) entry which is preliminary data.</text>
</comment>
<keyword evidence="2" id="KW-0862">Zinc</keyword>
<dbReference type="InterPro" id="IPR016193">
    <property type="entry name" value="Cytidine_deaminase-like"/>
</dbReference>
<keyword evidence="1" id="KW-0479">Metal-binding</keyword>
<dbReference type="PANTHER" id="PTHR11079:SF162">
    <property type="entry name" value="RIBOFLAVIN BIOSYNTHESIS PROTEIN PYRD, CHLOROPLASTIC"/>
    <property type="match status" value="1"/>
</dbReference>
<dbReference type="RefSeq" id="WP_345348316.1">
    <property type="nucleotide sequence ID" value="NZ_BAABFB010000059.1"/>
</dbReference>
<proteinExistence type="predicted"/>
<dbReference type="PROSITE" id="PS00903">
    <property type="entry name" value="CYT_DCMP_DEAMINASES_1"/>
    <property type="match status" value="1"/>
</dbReference>
<accession>A0ABP8PCD1</accession>
<evidence type="ECO:0000256" key="1">
    <source>
        <dbReference type="ARBA" id="ARBA00022723"/>
    </source>
</evidence>